<organism evidence="3 4">
    <name type="scientific">Photobacterium toruni</name>
    <dbReference type="NCBI Taxonomy" id="1935446"/>
    <lineage>
        <taxon>Bacteria</taxon>
        <taxon>Pseudomonadati</taxon>
        <taxon>Pseudomonadota</taxon>
        <taxon>Gammaproteobacteria</taxon>
        <taxon>Vibrionales</taxon>
        <taxon>Vibrionaceae</taxon>
        <taxon>Photobacterium</taxon>
    </lineage>
</organism>
<dbReference type="Proteomes" id="UP000191116">
    <property type="component" value="Unassembled WGS sequence"/>
</dbReference>
<dbReference type="OrthoDB" id="9788211at2"/>
<dbReference type="AlphaFoldDB" id="A0A1T4UG97"/>
<evidence type="ECO:0000256" key="2">
    <source>
        <dbReference type="SAM" id="SignalP"/>
    </source>
</evidence>
<name>A0A1T4UG97_9GAMM</name>
<sequence length="394" mass="43110">MVRILLSFVFCILISSPLMFKTNTVNAAPSVNELGSDLCPNANIAKGIITDICWSCLLPIRLSGIGGEKPAGAASDSVFCLCKDKDNIPQIGMPLGFFQPSRIVSFSPTPYCMPSFGTRLVNTDPGHLTGVAKTDEPVEVEQTSFFHYKYWTFPLMQMLQMFTNKDCSYDTFPAWDLAYFSEADPLYTDDMLSFLLFPESILFANPVALAVCTAECAAIAAGQEVEETFFCAGCNGNLYPMTGTVQTNDNPVRVTSLLTSRLLGVLHRRGQAMLTMGDHMTSGSCEPNYAPMIPKTQYRVSMLYPVPEARGNVKPIVNSSNSSPEDAGVGGSSPPAGQGDAGNGQASAARFPLNDKCCHRLGDSIFKWGLQRNIPTKEHFVYLIYRWNDCCLRQ</sequence>
<accession>A0A1T4UG97</accession>
<proteinExistence type="predicted"/>
<dbReference type="InterPro" id="IPR009649">
    <property type="entry name" value="TraU"/>
</dbReference>
<dbReference type="Pfam" id="PF06834">
    <property type="entry name" value="TraU"/>
    <property type="match status" value="2"/>
</dbReference>
<dbReference type="EMBL" id="FUWP01000023">
    <property type="protein sequence ID" value="SKA51792.1"/>
    <property type="molecule type" value="Genomic_DNA"/>
</dbReference>
<feature type="chain" id="PRO_5012617243" evidence="2">
    <location>
        <begin position="21"/>
        <end position="394"/>
    </location>
</feature>
<feature type="signal peptide" evidence="2">
    <location>
        <begin position="1"/>
        <end position="20"/>
    </location>
</feature>
<dbReference type="RefSeq" id="WP_080175936.1">
    <property type="nucleotide sequence ID" value="NZ_AP024856.1"/>
</dbReference>
<feature type="region of interest" description="Disordered" evidence="1">
    <location>
        <begin position="314"/>
        <end position="346"/>
    </location>
</feature>
<gene>
    <name evidence="3" type="ORF">CZ814_03213</name>
</gene>
<evidence type="ECO:0000313" key="4">
    <source>
        <dbReference type="Proteomes" id="UP000191116"/>
    </source>
</evidence>
<protein>
    <submittedName>
        <fullName evidence="3">TraU protein</fullName>
    </submittedName>
</protein>
<evidence type="ECO:0000256" key="1">
    <source>
        <dbReference type="SAM" id="MobiDB-lite"/>
    </source>
</evidence>
<keyword evidence="2" id="KW-0732">Signal</keyword>
<reference evidence="3 4" key="1">
    <citation type="submission" date="2017-02" db="EMBL/GenBank/DDBJ databases">
        <authorList>
            <person name="Peterson S.W."/>
        </authorList>
    </citation>
    <scope>NUCLEOTIDE SEQUENCE [LARGE SCALE GENOMIC DNA]</scope>
    <source>
        <strain evidence="3 4">CECT 9189</strain>
    </source>
</reference>
<evidence type="ECO:0000313" key="3">
    <source>
        <dbReference type="EMBL" id="SKA51792.1"/>
    </source>
</evidence>